<evidence type="ECO:0000256" key="5">
    <source>
        <dbReference type="HAMAP-Rule" id="MF_00374"/>
    </source>
</evidence>
<evidence type="ECO:0000256" key="3">
    <source>
        <dbReference type="ARBA" id="ARBA00023274"/>
    </source>
</evidence>
<dbReference type="GO" id="GO:0006412">
    <property type="term" value="P:translation"/>
    <property type="evidence" value="ECO:0007669"/>
    <property type="project" value="UniProtKB-UniRule"/>
</dbReference>
<dbReference type="Proteomes" id="UP000526033">
    <property type="component" value="Unassembled WGS sequence"/>
</dbReference>
<dbReference type="EMBL" id="JAAZNL010000020">
    <property type="protein sequence ID" value="NMB69966.1"/>
    <property type="molecule type" value="Genomic_DNA"/>
</dbReference>
<proteinExistence type="inferred from homology"/>
<dbReference type="GO" id="GO:1990904">
    <property type="term" value="C:ribonucleoprotein complex"/>
    <property type="evidence" value="ECO:0007669"/>
    <property type="project" value="UniProtKB-KW"/>
</dbReference>
<evidence type="ECO:0000256" key="2">
    <source>
        <dbReference type="ARBA" id="ARBA00022980"/>
    </source>
</evidence>
<comment type="caution">
    <text evidence="6">The sequence shown here is derived from an EMBL/GenBank/DDBJ whole genome shotgun (WGS) entry which is preliminary data.</text>
</comment>
<reference evidence="6 7" key="1">
    <citation type="journal article" date="2020" name="Biotechnol. Biofuels">
        <title>New insights from the biogas microbiome by comprehensive genome-resolved metagenomics of nearly 1600 species originating from multiple anaerobic digesters.</title>
        <authorList>
            <person name="Campanaro S."/>
            <person name="Treu L."/>
            <person name="Rodriguez-R L.M."/>
            <person name="Kovalovszki A."/>
            <person name="Ziels R.M."/>
            <person name="Maus I."/>
            <person name="Zhu X."/>
            <person name="Kougias P.G."/>
            <person name="Basile A."/>
            <person name="Luo G."/>
            <person name="Schluter A."/>
            <person name="Konstantinidis K.T."/>
            <person name="Angelidaki I."/>
        </authorList>
    </citation>
    <scope>NUCLEOTIDE SEQUENCE [LARGE SCALE GENOMIC DNA]</scope>
    <source>
        <strain evidence="6">AS27yjCOA_165</strain>
    </source>
</reference>
<keyword evidence="2 5" id="KW-0689">Ribosomal protein</keyword>
<dbReference type="InterPro" id="IPR001854">
    <property type="entry name" value="Ribosomal_uL29"/>
</dbReference>
<dbReference type="GO" id="GO:0003735">
    <property type="term" value="F:structural constituent of ribosome"/>
    <property type="evidence" value="ECO:0007669"/>
    <property type="project" value="InterPro"/>
</dbReference>
<organism evidence="6 7">
    <name type="scientific">candidate division WWE3 bacterium</name>
    <dbReference type="NCBI Taxonomy" id="2053526"/>
    <lineage>
        <taxon>Bacteria</taxon>
        <taxon>Katanobacteria</taxon>
    </lineage>
</organism>
<evidence type="ECO:0000256" key="1">
    <source>
        <dbReference type="ARBA" id="ARBA00009254"/>
    </source>
</evidence>
<name>A0A7X9HH28_UNCKA</name>
<sequence length="67" mass="7965">MKTSEIRNKTETELKELLQKIKKELSDNRMNWVQGKEKNNKKGLMLRRQIAKIITVIKENKVLRGDK</sequence>
<keyword evidence="3 5" id="KW-0687">Ribonucleoprotein</keyword>
<dbReference type="Gene3D" id="1.10.287.310">
    <property type="match status" value="1"/>
</dbReference>
<dbReference type="AlphaFoldDB" id="A0A7X9HH28"/>
<accession>A0A7X9HH28</accession>
<dbReference type="SUPFAM" id="SSF46561">
    <property type="entry name" value="Ribosomal protein L29 (L29p)"/>
    <property type="match status" value="1"/>
</dbReference>
<dbReference type="InterPro" id="IPR036049">
    <property type="entry name" value="Ribosomal_uL29_sf"/>
</dbReference>
<evidence type="ECO:0000313" key="7">
    <source>
        <dbReference type="Proteomes" id="UP000526033"/>
    </source>
</evidence>
<protein>
    <recommendedName>
        <fullName evidence="4 5">Large ribosomal subunit protein uL29</fullName>
    </recommendedName>
</protein>
<evidence type="ECO:0000256" key="4">
    <source>
        <dbReference type="ARBA" id="ARBA00035204"/>
    </source>
</evidence>
<comment type="similarity">
    <text evidence="1 5">Belongs to the universal ribosomal protein uL29 family.</text>
</comment>
<evidence type="ECO:0000313" key="6">
    <source>
        <dbReference type="EMBL" id="NMB69966.1"/>
    </source>
</evidence>
<gene>
    <name evidence="5 6" type="primary">rpmC</name>
    <name evidence="6" type="ORF">GYA27_02085</name>
</gene>
<dbReference type="Pfam" id="PF00831">
    <property type="entry name" value="Ribosomal_L29"/>
    <property type="match status" value="1"/>
</dbReference>
<dbReference type="GO" id="GO:0005840">
    <property type="term" value="C:ribosome"/>
    <property type="evidence" value="ECO:0007669"/>
    <property type="project" value="UniProtKB-KW"/>
</dbReference>
<dbReference type="HAMAP" id="MF_00374">
    <property type="entry name" value="Ribosomal_uL29"/>
    <property type="match status" value="1"/>
</dbReference>
<dbReference type="NCBIfam" id="TIGR00012">
    <property type="entry name" value="L29"/>
    <property type="match status" value="1"/>
</dbReference>